<accession>F6VIB4</accession>
<dbReference type="GO" id="GO:0017020">
    <property type="term" value="F:myosin phosphatase regulator activity"/>
    <property type="evidence" value="ECO:0000318"/>
    <property type="project" value="GO_Central"/>
</dbReference>
<dbReference type="EMBL" id="EAAA01001773">
    <property type="status" value="NOT_ANNOTATED_CDS"/>
    <property type="molecule type" value="Genomic_DNA"/>
</dbReference>
<dbReference type="PANTHER" id="PTHR24179">
    <property type="entry name" value="PROTEIN PHOSPHATASE 1 REGULATORY SUBUNIT 12"/>
    <property type="match status" value="1"/>
</dbReference>
<evidence type="ECO:0000313" key="5">
    <source>
        <dbReference type="Proteomes" id="UP000008144"/>
    </source>
</evidence>
<feature type="repeat" description="ANK" evidence="2">
    <location>
        <begin position="127"/>
        <end position="159"/>
    </location>
</feature>
<dbReference type="InParanoid" id="F6VIB4"/>
<dbReference type="GeneTree" id="ENSGT00940000154090"/>
<dbReference type="InterPro" id="IPR036770">
    <property type="entry name" value="Ankyrin_rpt-contain_sf"/>
</dbReference>
<dbReference type="AlphaFoldDB" id="F6VIB4"/>
<dbReference type="InterPro" id="IPR002110">
    <property type="entry name" value="Ankyrin_rpt"/>
</dbReference>
<name>F6VIB4_CIOIN</name>
<feature type="region of interest" description="Disordered" evidence="3">
    <location>
        <begin position="323"/>
        <end position="391"/>
    </location>
</feature>
<dbReference type="PANTHER" id="PTHR24179:SF29">
    <property type="entry name" value="LD46604P"/>
    <property type="match status" value="1"/>
</dbReference>
<dbReference type="PROSITE" id="PS50297">
    <property type="entry name" value="ANK_REP_REGION"/>
    <property type="match status" value="3"/>
</dbReference>
<evidence type="ECO:0000256" key="1">
    <source>
        <dbReference type="ARBA" id="ARBA00022737"/>
    </source>
</evidence>
<dbReference type="OMA" id="ACTCGHT"/>
<reference evidence="5" key="1">
    <citation type="journal article" date="2002" name="Science">
        <title>The draft genome of Ciona intestinalis: insights into chordate and vertebrate origins.</title>
        <authorList>
            <person name="Dehal P."/>
            <person name="Satou Y."/>
            <person name="Campbell R.K."/>
            <person name="Chapman J."/>
            <person name="Degnan B."/>
            <person name="De Tomaso A."/>
            <person name="Davidson B."/>
            <person name="Di Gregorio A."/>
            <person name="Gelpke M."/>
            <person name="Goodstein D.M."/>
            <person name="Harafuji N."/>
            <person name="Hastings K.E."/>
            <person name="Ho I."/>
            <person name="Hotta K."/>
            <person name="Huang W."/>
            <person name="Kawashima T."/>
            <person name="Lemaire P."/>
            <person name="Martinez D."/>
            <person name="Meinertzhagen I.A."/>
            <person name="Necula S."/>
            <person name="Nonaka M."/>
            <person name="Putnam N."/>
            <person name="Rash S."/>
            <person name="Saiga H."/>
            <person name="Satake M."/>
            <person name="Terry A."/>
            <person name="Yamada L."/>
            <person name="Wang H.G."/>
            <person name="Awazu S."/>
            <person name="Azumi K."/>
            <person name="Boore J."/>
            <person name="Branno M."/>
            <person name="Chin-Bow S."/>
            <person name="DeSantis R."/>
            <person name="Doyle S."/>
            <person name="Francino P."/>
            <person name="Keys D.N."/>
            <person name="Haga S."/>
            <person name="Hayashi H."/>
            <person name="Hino K."/>
            <person name="Imai K.S."/>
            <person name="Inaba K."/>
            <person name="Kano S."/>
            <person name="Kobayashi K."/>
            <person name="Kobayashi M."/>
            <person name="Lee B.I."/>
            <person name="Makabe K.W."/>
            <person name="Manohar C."/>
            <person name="Matassi G."/>
            <person name="Medina M."/>
            <person name="Mochizuki Y."/>
            <person name="Mount S."/>
            <person name="Morishita T."/>
            <person name="Miura S."/>
            <person name="Nakayama A."/>
            <person name="Nishizaka S."/>
            <person name="Nomoto H."/>
            <person name="Ohta F."/>
            <person name="Oishi K."/>
            <person name="Rigoutsos I."/>
            <person name="Sano M."/>
            <person name="Sasaki A."/>
            <person name="Sasakura Y."/>
            <person name="Shoguchi E."/>
            <person name="Shin-i T."/>
            <person name="Spagnuolo A."/>
            <person name="Stainier D."/>
            <person name="Suzuki M.M."/>
            <person name="Tassy O."/>
            <person name="Takatori N."/>
            <person name="Tokuoka M."/>
            <person name="Yagi K."/>
            <person name="Yoshizaki F."/>
            <person name="Wada S."/>
            <person name="Zhang C."/>
            <person name="Hyatt P.D."/>
            <person name="Larimer F."/>
            <person name="Detter C."/>
            <person name="Doggett N."/>
            <person name="Glavina T."/>
            <person name="Hawkins T."/>
            <person name="Richardson P."/>
            <person name="Lucas S."/>
            <person name="Kohara Y."/>
            <person name="Levine M."/>
            <person name="Satoh N."/>
            <person name="Rokhsar D.S."/>
        </authorList>
    </citation>
    <scope>NUCLEOTIDE SEQUENCE [LARGE SCALE GENOMIC DNA]</scope>
</reference>
<proteinExistence type="predicted"/>
<dbReference type="FunCoup" id="F6VIB4">
    <property type="interactions" value="27"/>
</dbReference>
<keyword evidence="1" id="KW-0677">Repeat</keyword>
<feature type="repeat" description="ANK" evidence="2">
    <location>
        <begin position="94"/>
        <end position="126"/>
    </location>
</feature>
<organism evidence="4 5">
    <name type="scientific">Ciona intestinalis</name>
    <name type="common">Transparent sea squirt</name>
    <name type="synonym">Ascidia intestinalis</name>
    <dbReference type="NCBI Taxonomy" id="7719"/>
    <lineage>
        <taxon>Eukaryota</taxon>
        <taxon>Metazoa</taxon>
        <taxon>Chordata</taxon>
        <taxon>Tunicata</taxon>
        <taxon>Ascidiacea</taxon>
        <taxon>Phlebobranchia</taxon>
        <taxon>Cionidae</taxon>
        <taxon>Ciona</taxon>
    </lineage>
</organism>
<dbReference type="PROSITE" id="PS50088">
    <property type="entry name" value="ANK_REPEAT"/>
    <property type="match status" value="3"/>
</dbReference>
<evidence type="ECO:0000313" key="4">
    <source>
        <dbReference type="Ensembl" id="ENSCINP00000023205.2"/>
    </source>
</evidence>
<sequence>MVSHETLVAELSVVSSMSTEDRLNHAQKRRIEQIRKWNEYEKKLNDANKPKANLGKSVKFGDCVTLLEAAARNDYDEVKHLLESKVNPNEANDDGLTALHQACIDNFDGIVELLLENGAYVNSVDSEFWTPLHAACTCGHTNIAQILVDRGANLLSLNADQNMPYDICEEEDTLVYIERAMAKKGITQEEINDSRSAKERKIMEDVVAMVESGGDIEKKDENGATILHIAAANGYVDLTRYFLLQTTNVNIQDNDGWTPLHAAACWCQMDIVEILGLESNGDPSIKNKLGELPADVTEDEEIKALLNKLKSQKEKRKKFHGFLKSNGRNSHARASGMRGQSFKGRSKRDKKNGISAVEAKSEAQFWIKGQDTETDMVPISKPQPNLLTSHD</sequence>
<reference evidence="4" key="2">
    <citation type="journal article" date="2008" name="Genome Biol.">
        <title>Improved genome assembly and evidence-based global gene model set for the chordate Ciona intestinalis: new insight into intron and operon populations.</title>
        <authorList>
            <person name="Satou Y."/>
            <person name="Mineta K."/>
            <person name="Ogasawara M."/>
            <person name="Sasakura Y."/>
            <person name="Shoguchi E."/>
            <person name="Ueno K."/>
            <person name="Yamada L."/>
            <person name="Matsumoto J."/>
            <person name="Wasserscheid J."/>
            <person name="Dewar K."/>
            <person name="Wiley G.B."/>
            <person name="Macmil S.L."/>
            <person name="Roe B.A."/>
            <person name="Zeller R.W."/>
            <person name="Hastings K.E."/>
            <person name="Lemaire P."/>
            <person name="Lindquist E."/>
            <person name="Endo T."/>
            <person name="Hotta K."/>
            <person name="Inaba K."/>
        </authorList>
    </citation>
    <scope>NUCLEOTIDE SEQUENCE [LARGE SCALE GENOMIC DNA]</scope>
    <source>
        <strain evidence="4">wild type</strain>
    </source>
</reference>
<dbReference type="Proteomes" id="UP000008144">
    <property type="component" value="Chromosome 3"/>
</dbReference>
<dbReference type="STRING" id="7719.ENSCINP00000023205"/>
<dbReference type="GO" id="GO:0005737">
    <property type="term" value="C:cytoplasm"/>
    <property type="evidence" value="ECO:0000318"/>
    <property type="project" value="GO_Central"/>
</dbReference>
<keyword evidence="5" id="KW-1185">Reference proteome</keyword>
<dbReference type="GO" id="GO:0004857">
    <property type="term" value="F:enzyme inhibitor activity"/>
    <property type="evidence" value="ECO:0000318"/>
    <property type="project" value="GO_Central"/>
</dbReference>
<feature type="repeat" description="ANK" evidence="2">
    <location>
        <begin position="222"/>
        <end position="254"/>
    </location>
</feature>
<protein>
    <submittedName>
        <fullName evidence="4">Uncharacterized protein</fullName>
    </submittedName>
</protein>
<dbReference type="Pfam" id="PF12796">
    <property type="entry name" value="Ank_2"/>
    <property type="match status" value="2"/>
</dbReference>
<evidence type="ECO:0000256" key="2">
    <source>
        <dbReference type="PROSITE-ProRule" id="PRU00023"/>
    </source>
</evidence>
<feature type="compositionally biased region" description="Polar residues" evidence="3">
    <location>
        <begin position="382"/>
        <end position="391"/>
    </location>
</feature>
<keyword evidence="2" id="KW-0040">ANK repeat</keyword>
<evidence type="ECO:0000256" key="3">
    <source>
        <dbReference type="SAM" id="MobiDB-lite"/>
    </source>
</evidence>
<dbReference type="SUPFAM" id="SSF48403">
    <property type="entry name" value="Ankyrin repeat"/>
    <property type="match status" value="1"/>
</dbReference>
<dbReference type="HOGENOM" id="CLU_000134_54_2_1"/>
<reference evidence="4" key="4">
    <citation type="submission" date="2025-09" db="UniProtKB">
        <authorList>
            <consortium name="Ensembl"/>
        </authorList>
    </citation>
    <scope>IDENTIFICATION</scope>
</reference>
<dbReference type="Ensembl" id="ENSCINT00000023451.2">
    <property type="protein sequence ID" value="ENSCINP00000023205.2"/>
    <property type="gene ID" value="ENSCING00000012433.2"/>
</dbReference>
<dbReference type="SMART" id="SM00248">
    <property type="entry name" value="ANK"/>
    <property type="match status" value="5"/>
</dbReference>
<dbReference type="InterPro" id="IPR051226">
    <property type="entry name" value="PP1_Regulatory_Subunit"/>
</dbReference>
<dbReference type="Gene3D" id="1.25.40.20">
    <property type="entry name" value="Ankyrin repeat-containing domain"/>
    <property type="match status" value="2"/>
</dbReference>
<reference evidence="4" key="3">
    <citation type="submission" date="2025-08" db="UniProtKB">
        <authorList>
            <consortium name="Ensembl"/>
        </authorList>
    </citation>
    <scope>IDENTIFICATION</scope>
</reference>